<evidence type="ECO:0000256" key="4">
    <source>
        <dbReference type="ARBA" id="ARBA00022730"/>
    </source>
</evidence>
<dbReference type="PANTHER" id="PTHR32120">
    <property type="entry name" value="SMALL RIBOSOMAL SUBUNIT BIOGENESIS GTPASE RSGA"/>
    <property type="match status" value="1"/>
</dbReference>
<feature type="binding site" evidence="10">
    <location>
        <position position="260"/>
    </location>
    <ligand>
        <name>Zn(2+)</name>
        <dbReference type="ChEBI" id="CHEBI:29105"/>
    </ligand>
</feature>
<dbReference type="CDD" id="cd01854">
    <property type="entry name" value="YjeQ_EngC"/>
    <property type="match status" value="1"/>
</dbReference>
<dbReference type="EC" id="3.6.1.-" evidence="10"/>
<dbReference type="PROSITE" id="PS51721">
    <property type="entry name" value="G_CP"/>
    <property type="match status" value="1"/>
</dbReference>
<evidence type="ECO:0000256" key="10">
    <source>
        <dbReference type="HAMAP-Rule" id="MF_01820"/>
    </source>
</evidence>
<evidence type="ECO:0000256" key="5">
    <source>
        <dbReference type="ARBA" id="ARBA00022741"/>
    </source>
</evidence>
<keyword evidence="14" id="KW-1185">Reference proteome</keyword>
<sequence>MPTGRIVKALSGYYYVQPDDETQEEWITCRARGLFKKKGLSPLVGDQVTYELSNETEGTVTEIKLPRKSELVRPPMANAEVAVLVFSVTEPSLNLQLLDKFLVHIESAGLDALICLTKSDLANEEEQACYEQAEQLYRQIGYDVYVTSSKEGTGVAAIHQALEGKIGVFAGQSGVGKSSLLNCLLPGLNLETNAISQKLGRGKHTTRHVELIPLPGQAWMADTPGFSQLDFMQVEAEELSGCFPEFRALAASCKFRGCQHNGEPKCQVMNAVEQGEVSRSRYDHYLYFLQEIKDKKRRY</sequence>
<dbReference type="Gene3D" id="1.10.40.50">
    <property type="entry name" value="Probable gtpase engc, domain 3"/>
    <property type="match status" value="1"/>
</dbReference>
<evidence type="ECO:0000313" key="13">
    <source>
        <dbReference type="EMBL" id="MFD2670195.1"/>
    </source>
</evidence>
<evidence type="ECO:0000256" key="6">
    <source>
        <dbReference type="ARBA" id="ARBA00022801"/>
    </source>
</evidence>
<evidence type="ECO:0000256" key="3">
    <source>
        <dbReference type="ARBA" id="ARBA00022723"/>
    </source>
</evidence>
<dbReference type="HAMAP" id="MF_01820">
    <property type="entry name" value="GTPase_RsgA"/>
    <property type="match status" value="1"/>
</dbReference>
<evidence type="ECO:0000256" key="2">
    <source>
        <dbReference type="ARBA" id="ARBA00022517"/>
    </source>
</evidence>
<accession>A0ABW5R587</accession>
<feature type="domain" description="EngC GTPase" evidence="11">
    <location>
        <begin position="77"/>
        <end position="227"/>
    </location>
</feature>
<dbReference type="NCBIfam" id="TIGR00157">
    <property type="entry name" value="ribosome small subunit-dependent GTPase A"/>
    <property type="match status" value="1"/>
</dbReference>
<keyword evidence="2 10" id="KW-0690">Ribosome biogenesis</keyword>
<keyword evidence="8 10" id="KW-0694">RNA-binding</keyword>
<dbReference type="InterPro" id="IPR027417">
    <property type="entry name" value="P-loop_NTPase"/>
</dbReference>
<comment type="caution">
    <text evidence="13">The sequence shown here is derived from an EMBL/GenBank/DDBJ whole genome shotgun (WGS) entry which is preliminary data.</text>
</comment>
<dbReference type="EMBL" id="JBHUMM010000001">
    <property type="protein sequence ID" value="MFD2670195.1"/>
    <property type="molecule type" value="Genomic_DNA"/>
</dbReference>
<dbReference type="Gene3D" id="2.40.50.140">
    <property type="entry name" value="Nucleic acid-binding proteins"/>
    <property type="match status" value="1"/>
</dbReference>
<evidence type="ECO:0000256" key="7">
    <source>
        <dbReference type="ARBA" id="ARBA00022833"/>
    </source>
</evidence>
<feature type="binding site" evidence="10">
    <location>
        <begin position="171"/>
        <end position="179"/>
    </location>
    <ligand>
        <name>GTP</name>
        <dbReference type="ChEBI" id="CHEBI:37565"/>
    </ligand>
</feature>
<dbReference type="InterPro" id="IPR031944">
    <property type="entry name" value="RsgA_N"/>
</dbReference>
<comment type="subunit">
    <text evidence="10">Monomer. Associates with 30S ribosomal subunit, binds 16S rRNA.</text>
</comment>
<keyword evidence="7 10" id="KW-0862">Zinc</keyword>
<protein>
    <recommendedName>
        <fullName evidence="10">Small ribosomal subunit biogenesis GTPase RsgA</fullName>
        <ecNumber evidence="10">3.6.1.-</ecNumber>
    </recommendedName>
</protein>
<evidence type="ECO:0000259" key="11">
    <source>
        <dbReference type="PROSITE" id="PS50936"/>
    </source>
</evidence>
<proteinExistence type="inferred from homology"/>
<dbReference type="Pfam" id="PF16745">
    <property type="entry name" value="RsgA_N"/>
    <property type="match status" value="1"/>
</dbReference>
<dbReference type="InterPro" id="IPR030378">
    <property type="entry name" value="G_CP_dom"/>
</dbReference>
<dbReference type="CDD" id="cd04466">
    <property type="entry name" value="S1_YloQ_GTPase"/>
    <property type="match status" value="1"/>
</dbReference>
<gene>
    <name evidence="10 13" type="primary">rsgA</name>
    <name evidence="13" type="ORF">ACFSUC_01075</name>
</gene>
<comment type="similarity">
    <text evidence="10">Belongs to the TRAFAC class YlqF/YawG GTPase family. RsgA subfamily.</text>
</comment>
<comment type="function">
    <text evidence="10">One of several proteins that assist in the late maturation steps of the functional core of the 30S ribosomal subunit. Helps release RbfA from mature subunits. May play a role in the assembly of ribosomal proteins into the subunit. Circularly permuted GTPase that catalyzes slow GTP hydrolysis, GTPase activity is stimulated by the 30S ribosomal subunit.</text>
</comment>
<feature type="binding site" evidence="10">
    <location>
        <begin position="117"/>
        <end position="120"/>
    </location>
    <ligand>
        <name>GTP</name>
        <dbReference type="ChEBI" id="CHEBI:37565"/>
    </ligand>
</feature>
<dbReference type="InterPro" id="IPR004881">
    <property type="entry name" value="Ribosome_biogen_GTPase_RsgA"/>
</dbReference>
<dbReference type="PROSITE" id="PS50936">
    <property type="entry name" value="ENGC_GTPASE"/>
    <property type="match status" value="1"/>
</dbReference>
<dbReference type="Proteomes" id="UP001597497">
    <property type="component" value="Unassembled WGS sequence"/>
</dbReference>
<feature type="binding site" evidence="10">
    <location>
        <position position="253"/>
    </location>
    <ligand>
        <name>Zn(2+)</name>
        <dbReference type="ChEBI" id="CHEBI:29105"/>
    </ligand>
</feature>
<keyword evidence="3 10" id="KW-0479">Metal-binding</keyword>
<keyword evidence="1 10" id="KW-0963">Cytoplasm</keyword>
<evidence type="ECO:0000256" key="8">
    <source>
        <dbReference type="ARBA" id="ARBA00022884"/>
    </source>
</evidence>
<dbReference type="SUPFAM" id="SSF50249">
    <property type="entry name" value="Nucleic acid-binding proteins"/>
    <property type="match status" value="1"/>
</dbReference>
<evidence type="ECO:0000256" key="9">
    <source>
        <dbReference type="ARBA" id="ARBA00023134"/>
    </source>
</evidence>
<evidence type="ECO:0000259" key="12">
    <source>
        <dbReference type="PROSITE" id="PS51721"/>
    </source>
</evidence>
<feature type="binding site" evidence="10">
    <location>
        <position position="266"/>
    </location>
    <ligand>
        <name>Zn(2+)</name>
        <dbReference type="ChEBI" id="CHEBI:29105"/>
    </ligand>
</feature>
<comment type="cofactor">
    <cofactor evidence="10">
        <name>Zn(2+)</name>
        <dbReference type="ChEBI" id="CHEBI:29105"/>
    </cofactor>
    <text evidence="10">Binds 1 zinc ion per subunit.</text>
</comment>
<keyword evidence="4 10" id="KW-0699">rRNA-binding</keyword>
<organism evidence="13 14">
    <name type="scientific">Marinicrinis sediminis</name>
    <dbReference type="NCBI Taxonomy" id="1652465"/>
    <lineage>
        <taxon>Bacteria</taxon>
        <taxon>Bacillati</taxon>
        <taxon>Bacillota</taxon>
        <taxon>Bacilli</taxon>
        <taxon>Bacillales</taxon>
        <taxon>Paenibacillaceae</taxon>
    </lineage>
</organism>
<keyword evidence="6 10" id="KW-0378">Hydrolase</keyword>
<dbReference type="SUPFAM" id="SSF52540">
    <property type="entry name" value="P-loop containing nucleoside triphosphate hydrolases"/>
    <property type="match status" value="1"/>
</dbReference>
<dbReference type="PANTHER" id="PTHR32120:SF11">
    <property type="entry name" value="SMALL RIBOSOMAL SUBUNIT BIOGENESIS GTPASE RSGA 1, MITOCHONDRIAL-RELATED"/>
    <property type="match status" value="1"/>
</dbReference>
<keyword evidence="5 10" id="KW-0547">Nucleotide-binding</keyword>
<comment type="subcellular location">
    <subcellularLocation>
        <location evidence="10">Cytoplasm</location>
    </subcellularLocation>
</comment>
<name>A0ABW5R587_9BACL</name>
<dbReference type="InterPro" id="IPR012340">
    <property type="entry name" value="NA-bd_OB-fold"/>
</dbReference>
<feature type="binding site" evidence="10">
    <location>
        <position position="258"/>
    </location>
    <ligand>
        <name>Zn(2+)</name>
        <dbReference type="ChEBI" id="CHEBI:29105"/>
    </ligand>
</feature>
<dbReference type="InterPro" id="IPR010914">
    <property type="entry name" value="RsgA_GTPase_dom"/>
</dbReference>
<dbReference type="RefSeq" id="WP_379927532.1">
    <property type="nucleotide sequence ID" value="NZ_JBHUMM010000001.1"/>
</dbReference>
<keyword evidence="9 10" id="KW-0342">GTP-binding</keyword>
<feature type="domain" description="CP-type G" evidence="12">
    <location>
        <begin position="68"/>
        <end position="229"/>
    </location>
</feature>
<dbReference type="Gene3D" id="3.40.50.300">
    <property type="entry name" value="P-loop containing nucleotide triphosphate hydrolases"/>
    <property type="match status" value="1"/>
</dbReference>
<evidence type="ECO:0000313" key="14">
    <source>
        <dbReference type="Proteomes" id="UP001597497"/>
    </source>
</evidence>
<dbReference type="Pfam" id="PF03193">
    <property type="entry name" value="RsgA_GTPase"/>
    <property type="match status" value="1"/>
</dbReference>
<evidence type="ECO:0000256" key="1">
    <source>
        <dbReference type="ARBA" id="ARBA00022490"/>
    </source>
</evidence>
<reference evidence="14" key="1">
    <citation type="journal article" date="2019" name="Int. J. Syst. Evol. Microbiol.">
        <title>The Global Catalogue of Microorganisms (GCM) 10K type strain sequencing project: providing services to taxonomists for standard genome sequencing and annotation.</title>
        <authorList>
            <consortium name="The Broad Institute Genomics Platform"/>
            <consortium name="The Broad Institute Genome Sequencing Center for Infectious Disease"/>
            <person name="Wu L."/>
            <person name="Ma J."/>
        </authorList>
    </citation>
    <scope>NUCLEOTIDE SEQUENCE [LARGE SCALE GENOMIC DNA]</scope>
    <source>
        <strain evidence="14">KCTC 33676</strain>
    </source>
</reference>